<accession>A0A3D9T0T1</accession>
<keyword evidence="4" id="KW-0408">Iron</keyword>
<dbReference type="GO" id="GO:0051539">
    <property type="term" value="F:4 iron, 4 sulfur cluster binding"/>
    <property type="evidence" value="ECO:0007669"/>
    <property type="project" value="UniProtKB-KW"/>
</dbReference>
<organism evidence="7 8">
    <name type="scientific">Thermomonospora umbrina</name>
    <dbReference type="NCBI Taxonomy" id="111806"/>
    <lineage>
        <taxon>Bacteria</taxon>
        <taxon>Bacillati</taxon>
        <taxon>Actinomycetota</taxon>
        <taxon>Actinomycetes</taxon>
        <taxon>Streptosporangiales</taxon>
        <taxon>Thermomonosporaceae</taxon>
        <taxon>Thermomonospora</taxon>
    </lineage>
</organism>
<keyword evidence="8" id="KW-1185">Reference proteome</keyword>
<dbReference type="EMBL" id="QTTT01000001">
    <property type="protein sequence ID" value="REF00421.1"/>
    <property type="molecule type" value="Genomic_DNA"/>
</dbReference>
<name>A0A3D9T0T1_9ACTN</name>
<dbReference type="Gene3D" id="3.40.50.11270">
    <property type="match status" value="1"/>
</dbReference>
<evidence type="ECO:0000313" key="7">
    <source>
        <dbReference type="EMBL" id="REF00421.1"/>
    </source>
</evidence>
<dbReference type="GO" id="GO:0050992">
    <property type="term" value="P:dimethylallyl diphosphate biosynthetic process"/>
    <property type="evidence" value="ECO:0007669"/>
    <property type="project" value="InterPro"/>
</dbReference>
<comment type="caution">
    <text evidence="7">The sequence shown here is derived from an EMBL/GenBank/DDBJ whole genome shotgun (WGS) entry which is preliminary data.</text>
</comment>
<reference evidence="7 8" key="1">
    <citation type="submission" date="2018-08" db="EMBL/GenBank/DDBJ databases">
        <title>Sequencing the genomes of 1000 actinobacteria strains.</title>
        <authorList>
            <person name="Klenk H.-P."/>
        </authorList>
    </citation>
    <scope>NUCLEOTIDE SEQUENCE [LARGE SCALE GENOMIC DNA]</scope>
    <source>
        <strain evidence="7 8">DSM 43927</strain>
    </source>
</reference>
<evidence type="ECO:0000256" key="1">
    <source>
        <dbReference type="ARBA" id="ARBA00001966"/>
    </source>
</evidence>
<comment type="cofactor">
    <cofactor evidence="1">
        <name>[4Fe-4S] cluster</name>
        <dbReference type="ChEBI" id="CHEBI:49883"/>
    </cofactor>
</comment>
<dbReference type="GO" id="GO:0019288">
    <property type="term" value="P:isopentenyl diphosphate biosynthetic process, methylerythritol 4-phosphate pathway"/>
    <property type="evidence" value="ECO:0007669"/>
    <property type="project" value="InterPro"/>
</dbReference>
<dbReference type="Proteomes" id="UP000256661">
    <property type="component" value="Unassembled WGS sequence"/>
</dbReference>
<keyword evidence="5" id="KW-0411">Iron-sulfur</keyword>
<dbReference type="Pfam" id="PF02401">
    <property type="entry name" value="LYTB"/>
    <property type="match status" value="1"/>
</dbReference>
<dbReference type="OrthoDB" id="3627470at2"/>
<evidence type="ECO:0000256" key="2">
    <source>
        <dbReference type="ARBA" id="ARBA00022485"/>
    </source>
</evidence>
<dbReference type="RefSeq" id="WP_147312458.1">
    <property type="nucleotide sequence ID" value="NZ_QTTT01000001.1"/>
</dbReference>
<dbReference type="PANTHER" id="PTHR30426">
    <property type="entry name" value="4-HYDROXY-3-METHYLBUT-2-ENYL DIPHOSPHATE REDUCTASE"/>
    <property type="match status" value="1"/>
</dbReference>
<dbReference type="InterPro" id="IPR003451">
    <property type="entry name" value="LytB/IspH"/>
</dbReference>
<feature type="region of interest" description="Disordered" evidence="6">
    <location>
        <begin position="454"/>
        <end position="483"/>
    </location>
</feature>
<dbReference type="AlphaFoldDB" id="A0A3D9T0T1"/>
<dbReference type="PANTHER" id="PTHR30426:SF0">
    <property type="entry name" value="4-HYDROXY-3-METHYLBUT-2-ENYL DIPHOSPHATE REDUCTASE"/>
    <property type="match status" value="1"/>
</dbReference>
<evidence type="ECO:0000256" key="3">
    <source>
        <dbReference type="ARBA" id="ARBA00022723"/>
    </source>
</evidence>
<proteinExistence type="predicted"/>
<protein>
    <submittedName>
        <fullName evidence="7">4-hydroxy-3-methylbut-2-enyl diphosphate reductase</fullName>
    </submittedName>
</protein>
<dbReference type="GO" id="GO:0046872">
    <property type="term" value="F:metal ion binding"/>
    <property type="evidence" value="ECO:0007669"/>
    <property type="project" value="UniProtKB-KW"/>
</dbReference>
<gene>
    <name evidence="7" type="ORF">DFJ69_5956</name>
</gene>
<dbReference type="Gene3D" id="3.40.1010.20">
    <property type="entry name" value="4-hydroxy-3-methylbut-2-enyl diphosphate reductase, catalytic domain"/>
    <property type="match status" value="2"/>
</dbReference>
<dbReference type="GO" id="GO:0051745">
    <property type="term" value="F:4-hydroxy-3-methylbut-2-enyl diphosphate reductase activity"/>
    <property type="evidence" value="ECO:0007669"/>
    <property type="project" value="InterPro"/>
</dbReference>
<evidence type="ECO:0000313" key="8">
    <source>
        <dbReference type="Proteomes" id="UP000256661"/>
    </source>
</evidence>
<sequence length="504" mass="51988">MKLTLRRQQVRVPGGRIGQVLVPPWFTDPERGMVRCDAAPLLAVWLSKSLSGAGGRPAVGNDGSHGVELCAALGPAAAVAGDDGSPVSGIMSTVSWADRRGGVGGFALVTHCDDRVALEAAGEAMRQWAGLLRSRRLLLTDMPALCRGGRRAAQMIDAMTREAIRSDGGRVFVVGRPVADETRLVAWKLSGVVHVDDLDAVPDGAPVVFPAHGVSPSVRAEAARRSLRVVDGTCPLVTAVHADAAAYAARGDHVVVIGDRRHASLPILAACAGPAAEVVHSALDVRSSTTGAHGSEPGPVSFVIDPGMAVEDALPIVTALRDRVPRLAGHHFDVLCDAASDRAQTIASVSSGSELTLILAADEIDPDAQDALRMATAHPYPRGPAGFDEGRAGGSCAVDVVTCLADLKPERLAGVTAVGLVGTLSAPAGLREQVVAALAGLGPLTCRRRTVDTAPAPFKAGEPSDERLGDDASPAMGPPVRVTDRDPALITARCVVPDPPDTLV</sequence>
<evidence type="ECO:0000256" key="4">
    <source>
        <dbReference type="ARBA" id="ARBA00023004"/>
    </source>
</evidence>
<keyword evidence="2" id="KW-0004">4Fe-4S</keyword>
<evidence type="ECO:0000256" key="6">
    <source>
        <dbReference type="SAM" id="MobiDB-lite"/>
    </source>
</evidence>
<evidence type="ECO:0000256" key="5">
    <source>
        <dbReference type="ARBA" id="ARBA00023014"/>
    </source>
</evidence>
<keyword evidence="3" id="KW-0479">Metal-binding</keyword>